<organism evidence="3 4">
    <name type="scientific">Streptomyces sp. 900116325</name>
    <dbReference type="NCBI Taxonomy" id="3154295"/>
    <lineage>
        <taxon>Bacteria</taxon>
        <taxon>Bacillati</taxon>
        <taxon>Actinomycetota</taxon>
        <taxon>Actinomycetes</taxon>
        <taxon>Kitasatosporales</taxon>
        <taxon>Streptomycetaceae</taxon>
        <taxon>Streptomyces</taxon>
    </lineage>
</organism>
<keyword evidence="4" id="KW-1185">Reference proteome</keyword>
<evidence type="ECO:0000313" key="3">
    <source>
        <dbReference type="EMBL" id="MET8431385.1"/>
    </source>
</evidence>
<keyword evidence="2" id="KW-1133">Transmembrane helix</keyword>
<dbReference type="RefSeq" id="WP_352300787.1">
    <property type="nucleotide sequence ID" value="NZ_JBEOSG010000002.1"/>
</dbReference>
<feature type="transmembrane region" description="Helical" evidence="2">
    <location>
        <begin position="43"/>
        <end position="65"/>
    </location>
</feature>
<evidence type="ECO:0000313" key="4">
    <source>
        <dbReference type="Proteomes" id="UP001550044"/>
    </source>
</evidence>
<keyword evidence="2" id="KW-0472">Membrane</keyword>
<sequence>MKRPVRREDHVRRMLDGPHPQVPAGLAERATERGGRLLRRHRVARALALTVLFLAVGAFLVWAVVTQPWQVPPADTTPPLEGW</sequence>
<feature type="region of interest" description="Disordered" evidence="1">
    <location>
        <begin position="1"/>
        <end position="28"/>
    </location>
</feature>
<feature type="compositionally biased region" description="Basic and acidic residues" evidence="1">
    <location>
        <begin position="1"/>
        <end position="16"/>
    </location>
</feature>
<gene>
    <name evidence="3" type="ORF">ABZV61_01055</name>
</gene>
<dbReference type="Proteomes" id="UP001550044">
    <property type="component" value="Unassembled WGS sequence"/>
</dbReference>
<reference evidence="3 4" key="1">
    <citation type="submission" date="2024-06" db="EMBL/GenBank/DDBJ databases">
        <title>The Natural Products Discovery Center: Release of the First 8490 Sequenced Strains for Exploring Actinobacteria Biosynthetic Diversity.</title>
        <authorList>
            <person name="Kalkreuter E."/>
            <person name="Kautsar S.A."/>
            <person name="Yang D."/>
            <person name="Bader C.D."/>
            <person name="Teijaro C.N."/>
            <person name="Fluegel L."/>
            <person name="Davis C.M."/>
            <person name="Simpson J.R."/>
            <person name="Lauterbach L."/>
            <person name="Steele A.D."/>
            <person name="Gui C."/>
            <person name="Meng S."/>
            <person name="Li G."/>
            <person name="Viehrig K."/>
            <person name="Ye F."/>
            <person name="Su P."/>
            <person name="Kiefer A.F."/>
            <person name="Nichols A."/>
            <person name="Cepeda A.J."/>
            <person name="Yan W."/>
            <person name="Fan B."/>
            <person name="Jiang Y."/>
            <person name="Adhikari A."/>
            <person name="Zheng C.-J."/>
            <person name="Schuster L."/>
            <person name="Cowan T.M."/>
            <person name="Smanski M.J."/>
            <person name="Chevrette M.G."/>
            <person name="De Carvalho L.P.S."/>
            <person name="Shen B."/>
        </authorList>
    </citation>
    <scope>NUCLEOTIDE SEQUENCE [LARGE SCALE GENOMIC DNA]</scope>
    <source>
        <strain evidence="3 4">NPDC005137</strain>
    </source>
</reference>
<protein>
    <submittedName>
        <fullName evidence="3">Uncharacterized protein</fullName>
    </submittedName>
</protein>
<evidence type="ECO:0000256" key="2">
    <source>
        <dbReference type="SAM" id="Phobius"/>
    </source>
</evidence>
<comment type="caution">
    <text evidence="3">The sequence shown here is derived from an EMBL/GenBank/DDBJ whole genome shotgun (WGS) entry which is preliminary data.</text>
</comment>
<keyword evidence="2" id="KW-0812">Transmembrane</keyword>
<accession>A0ABV2U0N5</accession>
<name>A0ABV2U0N5_9ACTN</name>
<proteinExistence type="predicted"/>
<evidence type="ECO:0000256" key="1">
    <source>
        <dbReference type="SAM" id="MobiDB-lite"/>
    </source>
</evidence>
<dbReference type="EMBL" id="JBEXIP010000001">
    <property type="protein sequence ID" value="MET8431385.1"/>
    <property type="molecule type" value="Genomic_DNA"/>
</dbReference>